<dbReference type="EMBL" id="QQTP01000009">
    <property type="protein sequence ID" value="RDJ23095.1"/>
    <property type="molecule type" value="Genomic_DNA"/>
</dbReference>
<protein>
    <recommendedName>
        <fullName evidence="4">Methyl-accepting chemotaxis protein</fullName>
    </recommendedName>
</protein>
<evidence type="ECO:0008006" key="4">
    <source>
        <dbReference type="Google" id="ProtNLM"/>
    </source>
</evidence>
<organism evidence="2 3">
    <name type="scientific">Bosea caraganae</name>
    <dbReference type="NCBI Taxonomy" id="2763117"/>
    <lineage>
        <taxon>Bacteria</taxon>
        <taxon>Pseudomonadati</taxon>
        <taxon>Pseudomonadota</taxon>
        <taxon>Alphaproteobacteria</taxon>
        <taxon>Hyphomicrobiales</taxon>
        <taxon>Boseaceae</taxon>
        <taxon>Bosea</taxon>
    </lineage>
</organism>
<name>A0A370L540_9HYPH</name>
<evidence type="ECO:0000313" key="2">
    <source>
        <dbReference type="EMBL" id="RDJ23095.1"/>
    </source>
</evidence>
<evidence type="ECO:0000313" key="3">
    <source>
        <dbReference type="Proteomes" id="UP000255207"/>
    </source>
</evidence>
<gene>
    <name evidence="2" type="ORF">DWE98_18240</name>
</gene>
<comment type="caution">
    <text evidence="2">The sequence shown here is derived from an EMBL/GenBank/DDBJ whole genome shotgun (WGS) entry which is preliminary data.</text>
</comment>
<evidence type="ECO:0000256" key="1">
    <source>
        <dbReference type="SAM" id="MobiDB-lite"/>
    </source>
</evidence>
<proteinExistence type="predicted"/>
<sequence>AVAHLDEMTQQNAALAEQSAASAASLSGRIGELNTLVAAFKTGQENEAQAPIARPRIVTNAKTPAALRQLAEAAFTQSKAVPPRQPAKKVANAGSHDAGWEEF</sequence>
<keyword evidence="3" id="KW-1185">Reference proteome</keyword>
<feature type="region of interest" description="Disordered" evidence="1">
    <location>
        <begin position="77"/>
        <end position="103"/>
    </location>
</feature>
<dbReference type="AlphaFoldDB" id="A0A370L540"/>
<accession>A0A370L540</accession>
<feature type="non-terminal residue" evidence="2">
    <location>
        <position position="1"/>
    </location>
</feature>
<dbReference type="Proteomes" id="UP000255207">
    <property type="component" value="Unassembled WGS sequence"/>
</dbReference>
<reference evidence="3" key="1">
    <citation type="submission" date="2018-07" db="EMBL/GenBank/DDBJ databases">
        <authorList>
            <person name="Safronova V.I."/>
            <person name="Chirak E.R."/>
            <person name="Sazanova A.L."/>
        </authorList>
    </citation>
    <scope>NUCLEOTIDE SEQUENCE [LARGE SCALE GENOMIC DNA]</scope>
    <source>
        <strain evidence="3">RCAM04685</strain>
    </source>
</reference>